<dbReference type="Gene3D" id="3.40.50.1820">
    <property type="entry name" value="alpha/beta hydrolase"/>
    <property type="match status" value="1"/>
</dbReference>
<proteinExistence type="predicted"/>
<organism evidence="2 3">
    <name type="scientific">Frondihabitans peucedani</name>
    <dbReference type="NCBI Taxonomy" id="598626"/>
    <lineage>
        <taxon>Bacteria</taxon>
        <taxon>Bacillati</taxon>
        <taxon>Actinomycetota</taxon>
        <taxon>Actinomycetes</taxon>
        <taxon>Micrococcales</taxon>
        <taxon>Microbacteriaceae</taxon>
        <taxon>Frondihabitans</taxon>
    </lineage>
</organism>
<dbReference type="SUPFAM" id="SSF53474">
    <property type="entry name" value="alpha/beta-Hydrolases"/>
    <property type="match status" value="1"/>
</dbReference>
<dbReference type="Pfam" id="PF12697">
    <property type="entry name" value="Abhydrolase_6"/>
    <property type="match status" value="1"/>
</dbReference>
<accession>A0ABP8DXX5</accession>
<gene>
    <name evidence="2" type="ORF">GCM10022256_02850</name>
</gene>
<dbReference type="GO" id="GO:0016787">
    <property type="term" value="F:hydrolase activity"/>
    <property type="evidence" value="ECO:0007669"/>
    <property type="project" value="UniProtKB-KW"/>
</dbReference>
<protein>
    <submittedName>
        <fullName evidence="2">Alpha/beta hydrolase</fullName>
    </submittedName>
</protein>
<dbReference type="PANTHER" id="PTHR43798:SF33">
    <property type="entry name" value="HYDROLASE, PUTATIVE (AFU_ORTHOLOGUE AFUA_2G14860)-RELATED"/>
    <property type="match status" value="1"/>
</dbReference>
<dbReference type="InterPro" id="IPR029058">
    <property type="entry name" value="AB_hydrolase_fold"/>
</dbReference>
<dbReference type="PRINTS" id="PR00111">
    <property type="entry name" value="ABHYDROLASE"/>
</dbReference>
<dbReference type="InterPro" id="IPR000073">
    <property type="entry name" value="AB_hydrolase_1"/>
</dbReference>
<name>A0ABP8DXX5_9MICO</name>
<dbReference type="EMBL" id="BAABAU010000001">
    <property type="protein sequence ID" value="GAA4264673.1"/>
    <property type="molecule type" value="Genomic_DNA"/>
</dbReference>
<dbReference type="InterPro" id="IPR000639">
    <property type="entry name" value="Epox_hydrolase-like"/>
</dbReference>
<sequence>MTPPRRLPPEPSVPSPYAERLAAIPVRHLSAEVFGSRSDYWVYGDDDAPVTVLVVHGFRGEHHGLEPVVAYLEGVRVIAPDLPGFGESEAFRDRDHSVASYASWLEVFAEAVGIGRDVVVLGHSFGSIVASAALASGLPASRLVLVNPIAAPALKGPRGILSRLAILYHWLGARLPEPVGQAILRSRIVTRVTSMAMVKTRSRSLTAWIHDQHDSYFSRFQNRRVVLEAFTASVSSDVSTYARRITTPTLLIAADRDDITALPRQYELQALFPDAQLDVVHGVGHLIHYEKPLEAATLITDFLR</sequence>
<dbReference type="PANTHER" id="PTHR43798">
    <property type="entry name" value="MONOACYLGLYCEROL LIPASE"/>
    <property type="match status" value="1"/>
</dbReference>
<keyword evidence="3" id="KW-1185">Reference proteome</keyword>
<keyword evidence="2" id="KW-0378">Hydrolase</keyword>
<evidence type="ECO:0000313" key="2">
    <source>
        <dbReference type="EMBL" id="GAA4264673.1"/>
    </source>
</evidence>
<dbReference type="RefSeq" id="WP_344793260.1">
    <property type="nucleotide sequence ID" value="NZ_BAABAU010000001.1"/>
</dbReference>
<dbReference type="Proteomes" id="UP001501594">
    <property type="component" value="Unassembled WGS sequence"/>
</dbReference>
<dbReference type="InterPro" id="IPR050266">
    <property type="entry name" value="AB_hydrolase_sf"/>
</dbReference>
<reference evidence="3" key="1">
    <citation type="journal article" date="2019" name="Int. J. Syst. Evol. Microbiol.">
        <title>The Global Catalogue of Microorganisms (GCM) 10K type strain sequencing project: providing services to taxonomists for standard genome sequencing and annotation.</title>
        <authorList>
            <consortium name="The Broad Institute Genomics Platform"/>
            <consortium name="The Broad Institute Genome Sequencing Center for Infectious Disease"/>
            <person name="Wu L."/>
            <person name="Ma J."/>
        </authorList>
    </citation>
    <scope>NUCLEOTIDE SEQUENCE [LARGE SCALE GENOMIC DNA]</scope>
    <source>
        <strain evidence="3">JCM 17442</strain>
    </source>
</reference>
<comment type="caution">
    <text evidence="2">The sequence shown here is derived from an EMBL/GenBank/DDBJ whole genome shotgun (WGS) entry which is preliminary data.</text>
</comment>
<evidence type="ECO:0000259" key="1">
    <source>
        <dbReference type="Pfam" id="PF12697"/>
    </source>
</evidence>
<feature type="domain" description="AB hydrolase-1" evidence="1">
    <location>
        <begin position="52"/>
        <end position="294"/>
    </location>
</feature>
<dbReference type="PRINTS" id="PR00412">
    <property type="entry name" value="EPOXHYDRLASE"/>
</dbReference>
<evidence type="ECO:0000313" key="3">
    <source>
        <dbReference type="Proteomes" id="UP001501594"/>
    </source>
</evidence>